<dbReference type="RefSeq" id="WP_139513761.1">
    <property type="nucleotide sequence ID" value="NZ_CP040896.1"/>
</dbReference>
<dbReference type="InterPro" id="IPR035965">
    <property type="entry name" value="PAS-like_dom_sf"/>
</dbReference>
<dbReference type="InterPro" id="IPR036890">
    <property type="entry name" value="HATPase_C_sf"/>
</dbReference>
<dbReference type="InterPro" id="IPR000700">
    <property type="entry name" value="PAS-assoc_C"/>
</dbReference>
<feature type="domain" description="PAS" evidence="8">
    <location>
        <begin position="135"/>
        <end position="193"/>
    </location>
</feature>
<evidence type="ECO:0000256" key="5">
    <source>
        <dbReference type="ARBA" id="ARBA00022777"/>
    </source>
</evidence>
<dbReference type="CDD" id="cd00130">
    <property type="entry name" value="PAS"/>
    <property type="match status" value="2"/>
</dbReference>
<dbReference type="InterPro" id="IPR005467">
    <property type="entry name" value="His_kinase_dom"/>
</dbReference>
<dbReference type="SMART" id="SM00091">
    <property type="entry name" value="PAS"/>
    <property type="match status" value="3"/>
</dbReference>
<dbReference type="InterPro" id="IPR003661">
    <property type="entry name" value="HisK_dim/P_dom"/>
</dbReference>
<dbReference type="Pfam" id="PF08448">
    <property type="entry name" value="PAS_4"/>
    <property type="match status" value="2"/>
</dbReference>
<evidence type="ECO:0000256" key="4">
    <source>
        <dbReference type="ARBA" id="ARBA00022679"/>
    </source>
</evidence>
<feature type="domain" description="Histidine kinase" evidence="7">
    <location>
        <begin position="393"/>
        <end position="606"/>
    </location>
</feature>
<proteinExistence type="predicted"/>
<evidence type="ECO:0000256" key="3">
    <source>
        <dbReference type="ARBA" id="ARBA00022553"/>
    </source>
</evidence>
<dbReference type="CDD" id="cd00082">
    <property type="entry name" value="HisKA"/>
    <property type="match status" value="1"/>
</dbReference>
<dbReference type="GO" id="GO:0000155">
    <property type="term" value="F:phosphorelay sensor kinase activity"/>
    <property type="evidence" value="ECO:0007669"/>
    <property type="project" value="InterPro"/>
</dbReference>
<dbReference type="PROSITE" id="PS50109">
    <property type="entry name" value="HIS_KIN"/>
    <property type="match status" value="1"/>
</dbReference>
<dbReference type="PROSITE" id="PS50113">
    <property type="entry name" value="PAC"/>
    <property type="match status" value="1"/>
</dbReference>
<sequence>MFQVPPAVFAAFPMPCLVLAAEAPEYAVVAVNAAFGRLVPGAEEALLHGSAAAAFPGPKELLDASLTQVIATKQAHTLPVQAYRQPSTAAQPATTRYGRPENTPVLNEAGEVAYVLHTVADVPVPPHDAGLPDHPEALMVFDLAGIARRANDRLEQLTQLPNEALLGQHFSHFIAPDDRERVAEHFRRAAQGQPQHYVAESSPAAGRRLQLRLMNLPQLVDGEIVGVYAIAQDITKRWETNQAIIEREHRFRVAFDSIADVIFILDVHPDGGYSFNNVNRAFVATTGLPVEQVVGRNVAEIIPEPALQMVLGNYAEAIRSRQRVMWEETSDYPSGQITGEVSVTPVFDDNGRCSQLIGIVHDLTAQRQADARQKKMAQEMFRQNSDLQQFTYIVSHNLRAPLANAKGFASLLTRVDKDSEVFSTSLTNLQTSLQQLDGIMQDVTDILSIRDKQKAFGKPETVSLAAACQQACRSLEKALQESHGTVNMAISEDLLLQGNRAYLYSIFYNLLSNAIKYRAAERPLVVDIEAHAEGASLALTIADNGLGFEQGPSDKDVFQLYQRFHTGPEGRGIGLFLVKAHVEAMGGIIEVRSQVNQGSCFTIRFN</sequence>
<dbReference type="SUPFAM" id="SSF47384">
    <property type="entry name" value="Homodimeric domain of signal transducing histidine kinase"/>
    <property type="match status" value="1"/>
</dbReference>
<dbReference type="EMBL" id="CP040896">
    <property type="protein sequence ID" value="QDA58787.1"/>
    <property type="molecule type" value="Genomic_DNA"/>
</dbReference>
<dbReference type="OrthoDB" id="9766459at2"/>
<evidence type="ECO:0000313" key="11">
    <source>
        <dbReference type="Proteomes" id="UP000305398"/>
    </source>
</evidence>
<dbReference type="SUPFAM" id="SSF55785">
    <property type="entry name" value="PYP-like sensor domain (PAS domain)"/>
    <property type="match status" value="2"/>
</dbReference>
<evidence type="ECO:0000259" key="7">
    <source>
        <dbReference type="PROSITE" id="PS50109"/>
    </source>
</evidence>
<organism evidence="10 11">
    <name type="scientific">Hymenobacter jejuensis</name>
    <dbReference type="NCBI Taxonomy" id="2502781"/>
    <lineage>
        <taxon>Bacteria</taxon>
        <taxon>Pseudomonadati</taxon>
        <taxon>Bacteroidota</taxon>
        <taxon>Cytophagia</taxon>
        <taxon>Cytophagales</taxon>
        <taxon>Hymenobacteraceae</taxon>
        <taxon>Hymenobacter</taxon>
    </lineage>
</organism>
<dbReference type="NCBIfam" id="TIGR00229">
    <property type="entry name" value="sensory_box"/>
    <property type="match status" value="2"/>
</dbReference>
<dbReference type="InterPro" id="IPR000014">
    <property type="entry name" value="PAS"/>
</dbReference>
<dbReference type="Pfam" id="PF02518">
    <property type="entry name" value="HATPase_c"/>
    <property type="match status" value="1"/>
</dbReference>
<dbReference type="InterPro" id="IPR003594">
    <property type="entry name" value="HATPase_dom"/>
</dbReference>
<dbReference type="PANTHER" id="PTHR43304:SF1">
    <property type="entry name" value="PAC DOMAIN-CONTAINING PROTEIN"/>
    <property type="match status" value="1"/>
</dbReference>
<dbReference type="SMART" id="SM00388">
    <property type="entry name" value="HisKA"/>
    <property type="match status" value="1"/>
</dbReference>
<keyword evidence="4" id="KW-0808">Transferase</keyword>
<dbReference type="SMART" id="SM00387">
    <property type="entry name" value="HATPase_c"/>
    <property type="match status" value="1"/>
</dbReference>
<dbReference type="KEGG" id="hyj:FHG12_01120"/>
<gene>
    <name evidence="10" type="ORF">FHG12_01120</name>
</gene>
<dbReference type="Proteomes" id="UP000305398">
    <property type="component" value="Chromosome"/>
</dbReference>
<dbReference type="PANTHER" id="PTHR43304">
    <property type="entry name" value="PHYTOCHROME-LIKE PROTEIN CPH1"/>
    <property type="match status" value="1"/>
</dbReference>
<keyword evidence="6" id="KW-0732">Signal</keyword>
<dbReference type="Pfam" id="PF00512">
    <property type="entry name" value="HisKA"/>
    <property type="match status" value="1"/>
</dbReference>
<dbReference type="EC" id="2.7.13.3" evidence="2"/>
<dbReference type="PROSITE" id="PS50112">
    <property type="entry name" value="PAS"/>
    <property type="match status" value="2"/>
</dbReference>
<keyword evidence="3" id="KW-0597">Phosphoprotein</keyword>
<dbReference type="InterPro" id="IPR052162">
    <property type="entry name" value="Sensor_kinase/Photoreceptor"/>
</dbReference>
<protein>
    <recommendedName>
        <fullName evidence="2">histidine kinase</fullName>
        <ecNumber evidence="2">2.7.13.3</ecNumber>
    </recommendedName>
</protein>
<evidence type="ECO:0000259" key="9">
    <source>
        <dbReference type="PROSITE" id="PS50113"/>
    </source>
</evidence>
<feature type="domain" description="PAS" evidence="8">
    <location>
        <begin position="247"/>
        <end position="321"/>
    </location>
</feature>
<evidence type="ECO:0000259" key="8">
    <source>
        <dbReference type="PROSITE" id="PS50112"/>
    </source>
</evidence>
<accession>A0A5B7ZVB5</accession>
<evidence type="ECO:0000256" key="2">
    <source>
        <dbReference type="ARBA" id="ARBA00012438"/>
    </source>
</evidence>
<name>A0A5B7ZVB5_9BACT</name>
<feature type="signal peptide" evidence="6">
    <location>
        <begin position="1"/>
        <end position="20"/>
    </location>
</feature>
<feature type="chain" id="PRO_5022840396" description="histidine kinase" evidence="6">
    <location>
        <begin position="21"/>
        <end position="606"/>
    </location>
</feature>
<evidence type="ECO:0000313" key="10">
    <source>
        <dbReference type="EMBL" id="QDA58787.1"/>
    </source>
</evidence>
<dbReference type="Gene3D" id="3.30.565.10">
    <property type="entry name" value="Histidine kinase-like ATPase, C-terminal domain"/>
    <property type="match status" value="1"/>
</dbReference>
<comment type="catalytic activity">
    <reaction evidence="1">
        <text>ATP + protein L-histidine = ADP + protein N-phospho-L-histidine.</text>
        <dbReference type="EC" id="2.7.13.3"/>
    </reaction>
</comment>
<keyword evidence="5 10" id="KW-0418">Kinase</keyword>
<dbReference type="InterPro" id="IPR004358">
    <property type="entry name" value="Sig_transdc_His_kin-like_C"/>
</dbReference>
<feature type="domain" description="PAC" evidence="9">
    <location>
        <begin position="319"/>
        <end position="375"/>
    </location>
</feature>
<dbReference type="InterPro" id="IPR013656">
    <property type="entry name" value="PAS_4"/>
</dbReference>
<reference evidence="10 11" key="1">
    <citation type="submission" date="2019-06" db="EMBL/GenBank/DDBJ databases">
        <authorList>
            <person name="Srinivasan S."/>
        </authorList>
    </citation>
    <scope>NUCLEOTIDE SEQUENCE [LARGE SCALE GENOMIC DNA]</scope>
    <source>
        <strain evidence="10 11">17J68-5</strain>
    </source>
</reference>
<keyword evidence="11" id="KW-1185">Reference proteome</keyword>
<dbReference type="PRINTS" id="PR00344">
    <property type="entry name" value="BCTRLSENSOR"/>
</dbReference>
<evidence type="ECO:0000256" key="1">
    <source>
        <dbReference type="ARBA" id="ARBA00000085"/>
    </source>
</evidence>
<dbReference type="InterPro" id="IPR036097">
    <property type="entry name" value="HisK_dim/P_sf"/>
</dbReference>
<evidence type="ECO:0000256" key="6">
    <source>
        <dbReference type="SAM" id="SignalP"/>
    </source>
</evidence>
<dbReference type="Gene3D" id="1.10.287.130">
    <property type="match status" value="1"/>
</dbReference>
<dbReference type="SUPFAM" id="SSF55874">
    <property type="entry name" value="ATPase domain of HSP90 chaperone/DNA topoisomerase II/histidine kinase"/>
    <property type="match status" value="1"/>
</dbReference>
<dbReference type="Gene3D" id="3.30.450.20">
    <property type="entry name" value="PAS domain"/>
    <property type="match status" value="3"/>
</dbReference>
<dbReference type="AlphaFoldDB" id="A0A5B7ZVB5"/>